<dbReference type="Pfam" id="PF00179">
    <property type="entry name" value="UQ_con"/>
    <property type="match status" value="1"/>
</dbReference>
<dbReference type="CDD" id="cd00198">
    <property type="entry name" value="vWFA"/>
    <property type="match status" value="1"/>
</dbReference>
<dbReference type="InterPro" id="IPR000608">
    <property type="entry name" value="UBC"/>
</dbReference>
<proteinExistence type="predicted"/>
<keyword evidence="3" id="KW-1185">Reference proteome</keyword>
<evidence type="ECO:0000313" key="3">
    <source>
        <dbReference type="Proteomes" id="UP000825890"/>
    </source>
</evidence>
<sequence>MVADGDTALWDAVALCHDQLNQYAEKYPQAKKRIVVISDGGDTKSVFNNPAALTFNLRKDKVVVDSVSLGNADSVDLRTLSQLTGGYRFKPSSLVNALSMVEMEPFLSLLERPESAYAIPTGAPTFLPAFKGFFDAYKLRPQHFLHHSPHERDESHRVWLRATLLRRLRVRERHVLLEVVMSGPEGSPYEHGTFLLYLHAGDTYPTFAPEARFVTRMMHPNVNAHGRICHALLSRDWTSDISMTMLLDTIFGLLMQAEVSDPINTTIALDYHHDQVDFAEEVRAHVRKHASKTREQWKEELLGED</sequence>
<dbReference type="AlphaFoldDB" id="A0A9P3FMC4"/>
<dbReference type="PROSITE" id="PS50127">
    <property type="entry name" value="UBC_2"/>
    <property type="match status" value="1"/>
</dbReference>
<dbReference type="InterPro" id="IPR036465">
    <property type="entry name" value="vWFA_dom_sf"/>
</dbReference>
<dbReference type="SMART" id="SM00212">
    <property type="entry name" value="UBCc"/>
    <property type="match status" value="1"/>
</dbReference>
<dbReference type="SUPFAM" id="SSF54495">
    <property type="entry name" value="UBC-like"/>
    <property type="match status" value="1"/>
</dbReference>
<dbReference type="Gene3D" id="3.10.110.10">
    <property type="entry name" value="Ubiquitin Conjugating Enzyme"/>
    <property type="match status" value="1"/>
</dbReference>
<dbReference type="SUPFAM" id="SSF53300">
    <property type="entry name" value="vWA-like"/>
    <property type="match status" value="1"/>
</dbReference>
<dbReference type="GeneID" id="68298203"/>
<protein>
    <recommendedName>
        <fullName evidence="1">UBC core domain-containing protein</fullName>
    </recommendedName>
</protein>
<name>A0A9P3FMC4_9PEZI</name>
<organism evidence="2 3">
    <name type="scientific">Cercospora kikuchii</name>
    <dbReference type="NCBI Taxonomy" id="84275"/>
    <lineage>
        <taxon>Eukaryota</taxon>
        <taxon>Fungi</taxon>
        <taxon>Dikarya</taxon>
        <taxon>Ascomycota</taxon>
        <taxon>Pezizomycotina</taxon>
        <taxon>Dothideomycetes</taxon>
        <taxon>Dothideomycetidae</taxon>
        <taxon>Mycosphaerellales</taxon>
        <taxon>Mycosphaerellaceae</taxon>
        <taxon>Cercospora</taxon>
    </lineage>
</organism>
<evidence type="ECO:0000313" key="2">
    <source>
        <dbReference type="EMBL" id="GIZ49598.1"/>
    </source>
</evidence>
<comment type="caution">
    <text evidence="2">The sequence shown here is derived from an EMBL/GenBank/DDBJ whole genome shotgun (WGS) entry which is preliminary data.</text>
</comment>
<dbReference type="Proteomes" id="UP000825890">
    <property type="component" value="Unassembled WGS sequence"/>
</dbReference>
<dbReference type="PANTHER" id="PTHR24068">
    <property type="entry name" value="UBIQUITIN-CONJUGATING ENZYME E2"/>
    <property type="match status" value="1"/>
</dbReference>
<evidence type="ECO:0000259" key="1">
    <source>
        <dbReference type="PROSITE" id="PS50127"/>
    </source>
</evidence>
<reference evidence="2 3" key="1">
    <citation type="submission" date="2021-01" db="EMBL/GenBank/DDBJ databases">
        <title>Cercospora kikuchii MAFF 305040 whole genome shotgun sequence.</title>
        <authorList>
            <person name="Kashiwa T."/>
            <person name="Suzuki T."/>
        </authorList>
    </citation>
    <scope>NUCLEOTIDE SEQUENCE [LARGE SCALE GENOMIC DNA]</scope>
    <source>
        <strain evidence="2 3">MAFF 305040</strain>
    </source>
</reference>
<dbReference type="InterPro" id="IPR016135">
    <property type="entry name" value="UBQ-conjugating_enzyme/RWD"/>
</dbReference>
<dbReference type="EMBL" id="BOLY01000009">
    <property type="protein sequence ID" value="GIZ49598.1"/>
    <property type="molecule type" value="Genomic_DNA"/>
</dbReference>
<gene>
    <name evidence="2" type="ORF">CKM354_001262800</name>
</gene>
<feature type="domain" description="UBC core" evidence="1">
    <location>
        <begin position="141"/>
        <end position="291"/>
    </location>
</feature>
<dbReference type="RefSeq" id="XP_044664085.1">
    <property type="nucleotide sequence ID" value="XM_044808150.1"/>
</dbReference>
<accession>A0A9P3FMC4</accession>
<dbReference type="OrthoDB" id="3942623at2759"/>
<dbReference type="Gene3D" id="3.40.50.410">
    <property type="entry name" value="von Willebrand factor, type A domain"/>
    <property type="match status" value="1"/>
</dbReference>